<dbReference type="Gene3D" id="3.60.110.10">
    <property type="entry name" value="Carbon-nitrogen hydrolase"/>
    <property type="match status" value="1"/>
</dbReference>
<dbReference type="SUPFAM" id="SSF56317">
    <property type="entry name" value="Carbon-nitrogen hydrolase"/>
    <property type="match status" value="1"/>
</dbReference>
<evidence type="ECO:0000259" key="2">
    <source>
        <dbReference type="PROSITE" id="PS50263"/>
    </source>
</evidence>
<keyword evidence="4" id="KW-1185">Reference proteome</keyword>
<name>A0ABT4XTM4_9RHOB</name>
<dbReference type="InterPro" id="IPR044083">
    <property type="entry name" value="RamA-like"/>
</dbReference>
<dbReference type="PROSITE" id="PS50263">
    <property type="entry name" value="CN_HYDROLASE"/>
    <property type="match status" value="1"/>
</dbReference>
<dbReference type="InterPro" id="IPR036526">
    <property type="entry name" value="C-N_Hydrolase_sf"/>
</dbReference>
<evidence type="ECO:0000256" key="1">
    <source>
        <dbReference type="ARBA" id="ARBA00022801"/>
    </source>
</evidence>
<accession>A0ABT4XTM4</accession>
<comment type="caution">
    <text evidence="3">The sequence shown here is derived from an EMBL/GenBank/DDBJ whole genome shotgun (WGS) entry which is preliminary data.</text>
</comment>
<proteinExistence type="predicted"/>
<dbReference type="PANTHER" id="PTHR43674">
    <property type="entry name" value="NITRILASE C965.09-RELATED"/>
    <property type="match status" value="1"/>
</dbReference>
<dbReference type="Pfam" id="PF00795">
    <property type="entry name" value="CN_hydrolase"/>
    <property type="match status" value="1"/>
</dbReference>
<dbReference type="RefSeq" id="WP_271432537.1">
    <property type="nucleotide sequence ID" value="NZ_JAQIOY010000003.1"/>
</dbReference>
<feature type="domain" description="CN hydrolase" evidence="2">
    <location>
        <begin position="2"/>
        <end position="237"/>
    </location>
</feature>
<protein>
    <submittedName>
        <fullName evidence="3">Carbon-nitrogen hydrolase family protein</fullName>
    </submittedName>
</protein>
<dbReference type="CDD" id="cd07576">
    <property type="entry name" value="R-amidase_like"/>
    <property type="match status" value="1"/>
</dbReference>
<dbReference type="InterPro" id="IPR050345">
    <property type="entry name" value="Aliph_Amidase/BUP"/>
</dbReference>
<reference evidence="3 4" key="1">
    <citation type="submission" date="2023-01" db="EMBL/GenBank/DDBJ databases">
        <title>Thalassococcus onchidii sp. nov., isolated from a marine invertebrate from the South China Sea.</title>
        <authorList>
            <person name="Xu S."/>
            <person name="Liu Z."/>
            <person name="Xu Y."/>
        </authorList>
    </citation>
    <scope>NUCLEOTIDE SEQUENCE [LARGE SCALE GENOMIC DNA]</scope>
    <source>
        <strain evidence="3 4">KCTC 32084</strain>
    </source>
</reference>
<dbReference type="Proteomes" id="UP001210720">
    <property type="component" value="Unassembled WGS sequence"/>
</dbReference>
<dbReference type="InterPro" id="IPR003010">
    <property type="entry name" value="C-N_Hydrolase"/>
</dbReference>
<evidence type="ECO:0000313" key="3">
    <source>
        <dbReference type="EMBL" id="MDA7425188.1"/>
    </source>
</evidence>
<sequence>MFRLAVGQAPAELDDLDDRLDWLRTALVQATKQGADLLLLPELFGCGYNIGDALRSRAEPLNGRTFDAVSALSKDFGLAIHYGFAELCDGTLFNATACTSPKGRLLSHQRKLAIPPGFEQSYFTPGHGCSVFELGGLRMATLICYDAEFPETVRHVASLGAQLVLVPTALGNGWPSVARKMMPTRAFENGVYLAYANWAGTQNGMTFLGESVLATPDGQDGVQAGSEADILVAEIDTRRVEAAQRRLPYLIDRENLNLSDGG</sequence>
<keyword evidence="1 3" id="KW-0378">Hydrolase</keyword>
<gene>
    <name evidence="3" type="ORF">PFY00_10645</name>
</gene>
<dbReference type="GO" id="GO:0016787">
    <property type="term" value="F:hydrolase activity"/>
    <property type="evidence" value="ECO:0007669"/>
    <property type="project" value="UniProtKB-KW"/>
</dbReference>
<organism evidence="3 4">
    <name type="scientific">Thalassococcus lentus</name>
    <dbReference type="NCBI Taxonomy" id="1210524"/>
    <lineage>
        <taxon>Bacteria</taxon>
        <taxon>Pseudomonadati</taxon>
        <taxon>Pseudomonadota</taxon>
        <taxon>Alphaproteobacteria</taxon>
        <taxon>Rhodobacterales</taxon>
        <taxon>Roseobacteraceae</taxon>
        <taxon>Thalassococcus</taxon>
    </lineage>
</organism>
<dbReference type="EMBL" id="JAQIOY010000003">
    <property type="protein sequence ID" value="MDA7425188.1"/>
    <property type="molecule type" value="Genomic_DNA"/>
</dbReference>
<evidence type="ECO:0000313" key="4">
    <source>
        <dbReference type="Proteomes" id="UP001210720"/>
    </source>
</evidence>
<dbReference type="PANTHER" id="PTHR43674:SF2">
    <property type="entry name" value="BETA-UREIDOPROPIONASE"/>
    <property type="match status" value="1"/>
</dbReference>